<evidence type="ECO:0000256" key="1">
    <source>
        <dbReference type="SAM" id="MobiDB-lite"/>
    </source>
</evidence>
<dbReference type="InParanoid" id="A0A1X7T2H9"/>
<dbReference type="AlphaFoldDB" id="A0A1X7T2H9"/>
<sequence>MTVAPAPSDRRSSYLKHNRSKVGVENVTAMTTSTSSLNEESRPSSSSGSLSGASEKEPIRLVRVLPVNYPGKGRGAVIVKSGDDNNNDSEKKMETEKEENDDVAEHSNDISKAGDLIIEETDEWILPTDEQGPLPPSLSPSAPITSHHKEDIGIEECHDNK</sequence>
<accession>A0A1X7T2H9</accession>
<reference evidence="2" key="1">
    <citation type="submission" date="2017-05" db="UniProtKB">
        <authorList>
            <consortium name="EnsemblMetazoa"/>
        </authorList>
    </citation>
    <scope>IDENTIFICATION</scope>
</reference>
<feature type="region of interest" description="Disordered" evidence="1">
    <location>
        <begin position="127"/>
        <end position="161"/>
    </location>
</feature>
<feature type="compositionally biased region" description="Basic and acidic residues" evidence="1">
    <location>
        <begin position="147"/>
        <end position="161"/>
    </location>
</feature>
<feature type="region of interest" description="Disordered" evidence="1">
    <location>
        <begin position="1"/>
        <end position="60"/>
    </location>
</feature>
<organism evidence="2">
    <name type="scientific">Amphimedon queenslandica</name>
    <name type="common">Sponge</name>
    <dbReference type="NCBI Taxonomy" id="400682"/>
    <lineage>
        <taxon>Eukaryota</taxon>
        <taxon>Metazoa</taxon>
        <taxon>Porifera</taxon>
        <taxon>Demospongiae</taxon>
        <taxon>Heteroscleromorpha</taxon>
        <taxon>Haplosclerida</taxon>
        <taxon>Niphatidae</taxon>
        <taxon>Amphimedon</taxon>
    </lineage>
</organism>
<protein>
    <submittedName>
        <fullName evidence="2">Uncharacterized protein</fullName>
    </submittedName>
</protein>
<feature type="region of interest" description="Disordered" evidence="1">
    <location>
        <begin position="72"/>
        <end position="114"/>
    </location>
</feature>
<proteinExistence type="predicted"/>
<name>A0A1X7T2H9_AMPQE</name>
<feature type="compositionally biased region" description="Low complexity" evidence="1">
    <location>
        <begin position="33"/>
        <end position="53"/>
    </location>
</feature>
<evidence type="ECO:0000313" key="2">
    <source>
        <dbReference type="EnsemblMetazoa" id="Aqu2.1.08648_001"/>
    </source>
</evidence>
<dbReference type="EnsemblMetazoa" id="Aqu2.1.08648_001">
    <property type="protein sequence ID" value="Aqu2.1.08648_001"/>
    <property type="gene ID" value="Aqu2.1.08648"/>
</dbReference>